<feature type="region of interest" description="Disordered" evidence="1">
    <location>
        <begin position="1"/>
        <end position="95"/>
    </location>
</feature>
<protein>
    <submittedName>
        <fullName evidence="2">Uncharacterized protein</fullName>
    </submittedName>
</protein>
<sequence length="95" mass="10729">MSLSKASMNSPPEVREERTHSHTFGDRFVGTMDDQSHDGPRVSRILSREDDVPDAKLAESLRSVQVQPDERPTLSAEAVLESRKRHEQASRRSSE</sequence>
<dbReference type="EMBL" id="JBGBPQ010000001">
    <property type="protein sequence ID" value="KAL1530953.1"/>
    <property type="molecule type" value="Genomic_DNA"/>
</dbReference>
<name>A0AB34KCW1_PRYPA</name>
<accession>A0AB34KCW1</accession>
<feature type="compositionally biased region" description="Basic and acidic residues" evidence="1">
    <location>
        <begin position="34"/>
        <end position="59"/>
    </location>
</feature>
<proteinExistence type="predicted"/>
<evidence type="ECO:0000313" key="2">
    <source>
        <dbReference type="EMBL" id="KAL1530953.1"/>
    </source>
</evidence>
<gene>
    <name evidence="2" type="ORF">AB1Y20_001844</name>
</gene>
<comment type="caution">
    <text evidence="2">The sequence shown here is derived from an EMBL/GenBank/DDBJ whole genome shotgun (WGS) entry which is preliminary data.</text>
</comment>
<feature type="compositionally biased region" description="Polar residues" evidence="1">
    <location>
        <begin position="1"/>
        <end position="10"/>
    </location>
</feature>
<feature type="compositionally biased region" description="Basic and acidic residues" evidence="1">
    <location>
        <begin position="80"/>
        <end position="95"/>
    </location>
</feature>
<feature type="compositionally biased region" description="Basic and acidic residues" evidence="1">
    <location>
        <begin position="13"/>
        <end position="25"/>
    </location>
</feature>
<keyword evidence="3" id="KW-1185">Reference proteome</keyword>
<evidence type="ECO:0000256" key="1">
    <source>
        <dbReference type="SAM" id="MobiDB-lite"/>
    </source>
</evidence>
<dbReference type="AlphaFoldDB" id="A0AB34KCW1"/>
<reference evidence="2 3" key="1">
    <citation type="journal article" date="2024" name="Science">
        <title>Giant polyketide synthase enzymes in the biosynthesis of giant marine polyether toxins.</title>
        <authorList>
            <person name="Fallon T.R."/>
            <person name="Shende V.V."/>
            <person name="Wierzbicki I.H."/>
            <person name="Pendleton A.L."/>
            <person name="Watervoot N.F."/>
            <person name="Auber R.P."/>
            <person name="Gonzalez D.J."/>
            <person name="Wisecaver J.H."/>
            <person name="Moore B.S."/>
        </authorList>
    </citation>
    <scope>NUCLEOTIDE SEQUENCE [LARGE SCALE GENOMIC DNA]</scope>
    <source>
        <strain evidence="2 3">12B1</strain>
    </source>
</reference>
<evidence type="ECO:0000313" key="3">
    <source>
        <dbReference type="Proteomes" id="UP001515480"/>
    </source>
</evidence>
<dbReference type="Proteomes" id="UP001515480">
    <property type="component" value="Unassembled WGS sequence"/>
</dbReference>
<organism evidence="2 3">
    <name type="scientific">Prymnesium parvum</name>
    <name type="common">Toxic golden alga</name>
    <dbReference type="NCBI Taxonomy" id="97485"/>
    <lineage>
        <taxon>Eukaryota</taxon>
        <taxon>Haptista</taxon>
        <taxon>Haptophyta</taxon>
        <taxon>Prymnesiophyceae</taxon>
        <taxon>Prymnesiales</taxon>
        <taxon>Prymnesiaceae</taxon>
        <taxon>Prymnesium</taxon>
    </lineage>
</organism>